<accession>A0A6J6ATM2</accession>
<name>A0A6J6ATM2_9ZZZZ</name>
<proteinExistence type="predicted"/>
<dbReference type="EMBL" id="CAFBOV010000013">
    <property type="protein sequence ID" value="CAB4988464.1"/>
    <property type="molecule type" value="Genomic_DNA"/>
</dbReference>
<dbReference type="EMBL" id="CAFAAP010000003">
    <property type="protein sequence ID" value="CAB4792798.1"/>
    <property type="molecule type" value="Genomic_DNA"/>
</dbReference>
<evidence type="ECO:0000313" key="1">
    <source>
        <dbReference type="EMBL" id="CAB4529875.1"/>
    </source>
</evidence>
<protein>
    <submittedName>
        <fullName evidence="1">Unannotated protein</fullName>
    </submittedName>
</protein>
<evidence type="ECO:0000313" key="2">
    <source>
        <dbReference type="EMBL" id="CAB4749147.1"/>
    </source>
</evidence>
<evidence type="ECO:0000313" key="5">
    <source>
        <dbReference type="EMBL" id="CAB5058380.1"/>
    </source>
</evidence>
<gene>
    <name evidence="1" type="ORF">UFOPK1353_00081</name>
    <name evidence="2" type="ORF">UFOPK2855_00055</name>
    <name evidence="3" type="ORF">UFOPK3026_00046</name>
    <name evidence="4" type="ORF">UFOPK4020_00123</name>
    <name evidence="5" type="ORF">UFOPK4345_00091</name>
</gene>
<dbReference type="EMBL" id="CAEZSE010000007">
    <property type="protein sequence ID" value="CAB4529875.1"/>
    <property type="molecule type" value="Genomic_DNA"/>
</dbReference>
<dbReference type="EMBL" id="CAFBQV010000006">
    <property type="protein sequence ID" value="CAB5058380.1"/>
    <property type="molecule type" value="Genomic_DNA"/>
</dbReference>
<organism evidence="1">
    <name type="scientific">freshwater metagenome</name>
    <dbReference type="NCBI Taxonomy" id="449393"/>
    <lineage>
        <taxon>unclassified sequences</taxon>
        <taxon>metagenomes</taxon>
        <taxon>ecological metagenomes</taxon>
    </lineage>
</organism>
<sequence>MKYSPAVPDGHPTDARFLKSSFNSSLDGMNQLVSEPKRLSKFKLLLHAALINAVLFAPAPMPVPVPATDVETLHQSWATPLTFSHSKYLQVGVHAEPGDANGVVAT</sequence>
<evidence type="ECO:0000313" key="3">
    <source>
        <dbReference type="EMBL" id="CAB4792798.1"/>
    </source>
</evidence>
<dbReference type="AlphaFoldDB" id="A0A6J6ATM2"/>
<reference evidence="1" key="1">
    <citation type="submission" date="2020-05" db="EMBL/GenBank/DDBJ databases">
        <authorList>
            <person name="Chiriac C."/>
            <person name="Salcher M."/>
            <person name="Ghai R."/>
            <person name="Kavagutti S V."/>
        </authorList>
    </citation>
    <scope>NUCLEOTIDE SEQUENCE</scope>
</reference>
<evidence type="ECO:0000313" key="4">
    <source>
        <dbReference type="EMBL" id="CAB4988464.1"/>
    </source>
</evidence>
<dbReference type="EMBL" id="CAEZZK010000005">
    <property type="protein sequence ID" value="CAB4749147.1"/>
    <property type="molecule type" value="Genomic_DNA"/>
</dbReference>